<evidence type="ECO:0000256" key="2">
    <source>
        <dbReference type="ARBA" id="ARBA00022692"/>
    </source>
</evidence>
<sequence>MLNLCRKYILGGRFYAYLVVTVLVGLLALAGPFLTGMVVNQLAMPASADFAAVLVCCLILVAVQAVRAGLVYCSEMLYINLQSHAGFGLNADTLEHVKHLPQAFFEGFNASYYNQQINHDANDLVIFVINSVVGVSSNVVTLLFALFVLGSLNIKLSVVCLVLAAASAAFYAVSRARLFERSFDVQEQSARFFSCLQDQLEKVDFIRKHALFDKFRAVLVEAFNGLYPTMRANQEVGSRFTFGNALVASTAQGCLLVVGAAEVMGGRLLPGFLVTAVGYYSNLSSAVQYLLGWGRDYQTNRVCYERLKRIWDVPVEANGKLALDPIEEIRLENIKLRYPGAERVALSIEGLVFSRGRLYGISGPNGSGKSSLLSVILGLYPDDTEGAVRYDGVSQRCIDRYALRRCRVSITEQEPPIVEGTILDNLTLLSDDYEMDKLNRMLAILGLDEMIASVENGAAAMLDGGKGGVSGGEKQKIAIVRQLLKSPDVMLFDEPTSALDAKSRGALIKLLHEVKRDHIVIVVTHDEEMLAACDEVISMPG</sequence>
<dbReference type="GO" id="GO:0016887">
    <property type="term" value="F:ATP hydrolysis activity"/>
    <property type="evidence" value="ECO:0007669"/>
    <property type="project" value="InterPro"/>
</dbReference>
<dbReference type="PANTHER" id="PTHR43394">
    <property type="entry name" value="ATP-DEPENDENT PERMEASE MDL1, MITOCHONDRIAL"/>
    <property type="match status" value="1"/>
</dbReference>
<dbReference type="InterPro" id="IPR039421">
    <property type="entry name" value="Type_1_exporter"/>
</dbReference>
<dbReference type="InterPro" id="IPR017871">
    <property type="entry name" value="ABC_transporter-like_CS"/>
</dbReference>
<evidence type="ECO:0000259" key="8">
    <source>
        <dbReference type="PROSITE" id="PS50893"/>
    </source>
</evidence>
<reference evidence="10 11" key="1">
    <citation type="journal article" date="2019" name="Nat. Med.">
        <title>A library of human gut bacterial isolates paired with longitudinal multiomics data enables mechanistic microbiome research.</title>
        <authorList>
            <person name="Poyet M."/>
            <person name="Groussin M."/>
            <person name="Gibbons S.M."/>
            <person name="Avila-Pacheco J."/>
            <person name="Jiang X."/>
            <person name="Kearney S.M."/>
            <person name="Perrotta A.R."/>
            <person name="Berdy B."/>
            <person name="Zhao S."/>
            <person name="Lieberman T.D."/>
            <person name="Swanson P.K."/>
            <person name="Smith M."/>
            <person name="Roesemann S."/>
            <person name="Alexander J.E."/>
            <person name="Rich S.A."/>
            <person name="Livny J."/>
            <person name="Vlamakis H."/>
            <person name="Clish C."/>
            <person name="Bullock K."/>
            <person name="Deik A."/>
            <person name="Scott J."/>
            <person name="Pierce K.A."/>
            <person name="Xavier R.J."/>
            <person name="Alm E.J."/>
        </authorList>
    </citation>
    <scope>NUCLEOTIDE SEQUENCE [LARGE SCALE GENOMIC DNA]</scope>
    <source>
        <strain evidence="10 11">BIOML-A10</strain>
    </source>
</reference>
<dbReference type="Proteomes" id="UP000481598">
    <property type="component" value="Unassembled WGS sequence"/>
</dbReference>
<evidence type="ECO:0000313" key="11">
    <source>
        <dbReference type="Proteomes" id="UP000481598"/>
    </source>
</evidence>
<keyword evidence="2 7" id="KW-0812">Transmembrane</keyword>
<dbReference type="PROSITE" id="PS00211">
    <property type="entry name" value="ABC_TRANSPORTER_1"/>
    <property type="match status" value="1"/>
</dbReference>
<gene>
    <name evidence="10" type="ORF">GT635_08275</name>
</gene>
<dbReference type="SMART" id="SM00382">
    <property type="entry name" value="AAA"/>
    <property type="match status" value="1"/>
</dbReference>
<evidence type="ECO:0000313" key="10">
    <source>
        <dbReference type="EMBL" id="MZJ86438.1"/>
    </source>
</evidence>
<name>A0A6L8RKY6_9ACTN</name>
<feature type="domain" description="ABC transporter" evidence="8">
    <location>
        <begin position="329"/>
        <end position="541"/>
    </location>
</feature>
<dbReference type="SUPFAM" id="SSF90123">
    <property type="entry name" value="ABC transporter transmembrane region"/>
    <property type="match status" value="1"/>
</dbReference>
<dbReference type="GO" id="GO:0005886">
    <property type="term" value="C:plasma membrane"/>
    <property type="evidence" value="ECO:0007669"/>
    <property type="project" value="UniProtKB-SubCell"/>
</dbReference>
<accession>A0A6L8RKY6</accession>
<comment type="subcellular location">
    <subcellularLocation>
        <location evidence="1">Cell membrane</location>
        <topology evidence="1">Multi-pass membrane protein</topology>
    </subcellularLocation>
</comment>
<keyword evidence="6 7" id="KW-0472">Membrane</keyword>
<feature type="transmembrane region" description="Helical" evidence="7">
    <location>
        <begin position="50"/>
        <end position="73"/>
    </location>
</feature>
<dbReference type="AlphaFoldDB" id="A0A6L8RKY6"/>
<dbReference type="PROSITE" id="PS50893">
    <property type="entry name" value="ABC_TRANSPORTER_2"/>
    <property type="match status" value="1"/>
</dbReference>
<dbReference type="Pfam" id="PF00664">
    <property type="entry name" value="ABC_membrane"/>
    <property type="match status" value="1"/>
</dbReference>
<dbReference type="RefSeq" id="WP_161156643.1">
    <property type="nucleotide sequence ID" value="NZ_WWSY01000018.1"/>
</dbReference>
<dbReference type="Gene3D" id="1.20.1560.10">
    <property type="entry name" value="ABC transporter type 1, transmembrane domain"/>
    <property type="match status" value="1"/>
</dbReference>
<dbReference type="InterPro" id="IPR036640">
    <property type="entry name" value="ABC1_TM_sf"/>
</dbReference>
<dbReference type="GO" id="GO:0015421">
    <property type="term" value="F:ABC-type oligopeptide transporter activity"/>
    <property type="evidence" value="ECO:0007669"/>
    <property type="project" value="TreeGrafter"/>
</dbReference>
<dbReference type="InterPro" id="IPR003593">
    <property type="entry name" value="AAA+_ATPase"/>
</dbReference>
<dbReference type="CDD" id="cd03228">
    <property type="entry name" value="ABCC_MRP_Like"/>
    <property type="match status" value="1"/>
</dbReference>
<evidence type="ECO:0000256" key="5">
    <source>
        <dbReference type="ARBA" id="ARBA00022989"/>
    </source>
</evidence>
<dbReference type="EMBL" id="WWTB01000019">
    <property type="protein sequence ID" value="MZJ86438.1"/>
    <property type="molecule type" value="Genomic_DNA"/>
</dbReference>
<dbReference type="InterPro" id="IPR003439">
    <property type="entry name" value="ABC_transporter-like_ATP-bd"/>
</dbReference>
<evidence type="ECO:0000256" key="7">
    <source>
        <dbReference type="SAM" id="Phobius"/>
    </source>
</evidence>
<dbReference type="SUPFAM" id="SSF52540">
    <property type="entry name" value="P-loop containing nucleoside triphosphate hydrolases"/>
    <property type="match status" value="1"/>
</dbReference>
<feature type="transmembrane region" description="Helical" evidence="7">
    <location>
        <begin position="154"/>
        <end position="173"/>
    </location>
</feature>
<dbReference type="PROSITE" id="PS50929">
    <property type="entry name" value="ABC_TM1F"/>
    <property type="match status" value="1"/>
</dbReference>
<dbReference type="InterPro" id="IPR011527">
    <property type="entry name" value="ABC1_TM_dom"/>
</dbReference>
<keyword evidence="4 10" id="KW-0067">ATP-binding</keyword>
<organism evidence="10 11">
    <name type="scientific">Collinsella aerofaciens</name>
    <dbReference type="NCBI Taxonomy" id="74426"/>
    <lineage>
        <taxon>Bacteria</taxon>
        <taxon>Bacillati</taxon>
        <taxon>Actinomycetota</taxon>
        <taxon>Coriobacteriia</taxon>
        <taxon>Coriobacteriales</taxon>
        <taxon>Coriobacteriaceae</taxon>
        <taxon>Collinsella</taxon>
    </lineage>
</organism>
<feature type="domain" description="ABC transmembrane type-1" evidence="9">
    <location>
        <begin position="18"/>
        <end position="299"/>
    </location>
</feature>
<feature type="transmembrane region" description="Helical" evidence="7">
    <location>
        <begin position="124"/>
        <end position="148"/>
    </location>
</feature>
<dbReference type="InterPro" id="IPR027417">
    <property type="entry name" value="P-loop_NTPase"/>
</dbReference>
<keyword evidence="3" id="KW-0547">Nucleotide-binding</keyword>
<dbReference type="Pfam" id="PF00005">
    <property type="entry name" value="ABC_tran"/>
    <property type="match status" value="1"/>
</dbReference>
<evidence type="ECO:0000256" key="6">
    <source>
        <dbReference type="ARBA" id="ARBA00023136"/>
    </source>
</evidence>
<protein>
    <submittedName>
        <fullName evidence="10">ATP-binding cassette domain-containing protein</fullName>
    </submittedName>
</protein>
<dbReference type="CDD" id="cd07346">
    <property type="entry name" value="ABC_6TM_exporters"/>
    <property type="match status" value="1"/>
</dbReference>
<evidence type="ECO:0000256" key="1">
    <source>
        <dbReference type="ARBA" id="ARBA00004651"/>
    </source>
</evidence>
<dbReference type="Gene3D" id="3.40.50.300">
    <property type="entry name" value="P-loop containing nucleotide triphosphate hydrolases"/>
    <property type="match status" value="1"/>
</dbReference>
<dbReference type="GO" id="GO:0005524">
    <property type="term" value="F:ATP binding"/>
    <property type="evidence" value="ECO:0007669"/>
    <property type="project" value="UniProtKB-KW"/>
</dbReference>
<evidence type="ECO:0000256" key="4">
    <source>
        <dbReference type="ARBA" id="ARBA00022840"/>
    </source>
</evidence>
<feature type="transmembrane region" description="Helical" evidence="7">
    <location>
        <begin position="14"/>
        <end position="38"/>
    </location>
</feature>
<keyword evidence="5 7" id="KW-1133">Transmembrane helix</keyword>
<comment type="caution">
    <text evidence="10">The sequence shown here is derived from an EMBL/GenBank/DDBJ whole genome shotgun (WGS) entry which is preliminary data.</text>
</comment>
<proteinExistence type="predicted"/>
<evidence type="ECO:0000259" key="9">
    <source>
        <dbReference type="PROSITE" id="PS50929"/>
    </source>
</evidence>
<dbReference type="PANTHER" id="PTHR43394:SF1">
    <property type="entry name" value="ATP-BINDING CASSETTE SUB-FAMILY B MEMBER 10, MITOCHONDRIAL"/>
    <property type="match status" value="1"/>
</dbReference>
<evidence type="ECO:0000256" key="3">
    <source>
        <dbReference type="ARBA" id="ARBA00022741"/>
    </source>
</evidence>